<proteinExistence type="predicted"/>
<dbReference type="EMBL" id="OC945635">
    <property type="protein sequence ID" value="CAD7663090.1"/>
    <property type="molecule type" value="Genomic_DNA"/>
</dbReference>
<dbReference type="OrthoDB" id="10263633at2759"/>
<evidence type="ECO:0000313" key="4">
    <source>
        <dbReference type="EMBL" id="CAD7663090.1"/>
    </source>
</evidence>
<evidence type="ECO:0000259" key="3">
    <source>
        <dbReference type="Pfam" id="PF22898"/>
    </source>
</evidence>
<protein>
    <recommendedName>
        <fullName evidence="3">NOMO-like N-terminal beta-sandwich domain-containing protein</fullName>
    </recommendedName>
</protein>
<feature type="domain" description="NOMO-like N-terminal beta-sandwich" evidence="3">
    <location>
        <begin position="35"/>
        <end position="119"/>
    </location>
</feature>
<dbReference type="AlphaFoldDB" id="A0A7R9MPY8"/>
<name>A0A7R9MPY8_9ACAR</name>
<evidence type="ECO:0000256" key="2">
    <source>
        <dbReference type="SAM" id="SignalP"/>
    </source>
</evidence>
<dbReference type="PANTHER" id="PTHR23303:SF14">
    <property type="entry name" value="BOS COMPLEX SUBUNIT NOMO1-RELATED"/>
    <property type="match status" value="1"/>
</dbReference>
<dbReference type="InterPro" id="IPR051417">
    <property type="entry name" value="SDr/BOS_complex"/>
</dbReference>
<gene>
    <name evidence="4" type="ORF">ONB1V03_LOCUS19650</name>
</gene>
<dbReference type="EMBL" id="CAJPVJ010030810">
    <property type="protein sequence ID" value="CAG2180227.1"/>
    <property type="molecule type" value="Genomic_DNA"/>
</dbReference>
<keyword evidence="1 2" id="KW-0732">Signal</keyword>
<dbReference type="Proteomes" id="UP000728032">
    <property type="component" value="Unassembled WGS sequence"/>
</dbReference>
<dbReference type="GO" id="GO:0005789">
    <property type="term" value="C:endoplasmic reticulum membrane"/>
    <property type="evidence" value="ECO:0007669"/>
    <property type="project" value="TreeGrafter"/>
</dbReference>
<accession>A0A7R9MPY8</accession>
<feature type="chain" id="PRO_5036403676" description="NOMO-like N-terminal beta-sandwich domain-containing protein" evidence="2">
    <location>
        <begin position="29"/>
        <end position="136"/>
    </location>
</feature>
<organism evidence="4">
    <name type="scientific">Oppiella nova</name>
    <dbReference type="NCBI Taxonomy" id="334625"/>
    <lineage>
        <taxon>Eukaryota</taxon>
        <taxon>Metazoa</taxon>
        <taxon>Ecdysozoa</taxon>
        <taxon>Arthropoda</taxon>
        <taxon>Chelicerata</taxon>
        <taxon>Arachnida</taxon>
        <taxon>Acari</taxon>
        <taxon>Acariformes</taxon>
        <taxon>Sarcoptiformes</taxon>
        <taxon>Oribatida</taxon>
        <taxon>Brachypylina</taxon>
        <taxon>Oppioidea</taxon>
        <taxon>Oppiidae</taxon>
        <taxon>Oppiella</taxon>
    </lineage>
</organism>
<evidence type="ECO:0000256" key="1">
    <source>
        <dbReference type="ARBA" id="ARBA00022729"/>
    </source>
</evidence>
<sequence>MGLRVRQLCHLLVITFISGIVLVDKCCGNDVMGCGGFVKSIVNINYNQIFIKLLTDKGIVKYSTDCAPNNGYYFIPLYDKGLYQLKIEPPKGWTFDPMFVDLNFDGKSDLCSQQNDINFAFKGFTVSGKVLHFLLN</sequence>
<evidence type="ECO:0000313" key="5">
    <source>
        <dbReference type="Proteomes" id="UP000728032"/>
    </source>
</evidence>
<dbReference type="InterPro" id="IPR055075">
    <property type="entry name" value="NOMO-like_N"/>
</dbReference>
<reference evidence="4" key="1">
    <citation type="submission" date="2020-11" db="EMBL/GenBank/DDBJ databases">
        <authorList>
            <person name="Tran Van P."/>
        </authorList>
    </citation>
    <scope>NUCLEOTIDE SEQUENCE</scope>
</reference>
<feature type="signal peptide" evidence="2">
    <location>
        <begin position="1"/>
        <end position="28"/>
    </location>
</feature>
<dbReference type="Pfam" id="PF22898">
    <property type="entry name" value="NOMO1-like_1st"/>
    <property type="match status" value="1"/>
</dbReference>
<dbReference type="PANTHER" id="PTHR23303">
    <property type="entry name" value="CARBOXYPEPTIDASE REGULATORY REGION-CONTAINING"/>
    <property type="match status" value="1"/>
</dbReference>
<keyword evidence="5" id="KW-1185">Reference proteome</keyword>